<sequence>MKMEVDLQTETGDNTCYHRKHARFDPAGFYEAIRPSK</sequence>
<accession>A0A834TFR2</accession>
<dbReference type="AlphaFoldDB" id="A0A834TFR2"/>
<proteinExistence type="predicted"/>
<dbReference type="Proteomes" id="UP000634136">
    <property type="component" value="Unassembled WGS sequence"/>
</dbReference>
<gene>
    <name evidence="1" type="ORF">G2W53_030538</name>
</gene>
<evidence type="ECO:0000313" key="2">
    <source>
        <dbReference type="Proteomes" id="UP000634136"/>
    </source>
</evidence>
<protein>
    <submittedName>
        <fullName evidence="1">E3 ubiquitin-protein ligase SHPRH isoform X1</fullName>
    </submittedName>
</protein>
<organism evidence="1 2">
    <name type="scientific">Senna tora</name>
    <dbReference type="NCBI Taxonomy" id="362788"/>
    <lineage>
        <taxon>Eukaryota</taxon>
        <taxon>Viridiplantae</taxon>
        <taxon>Streptophyta</taxon>
        <taxon>Embryophyta</taxon>
        <taxon>Tracheophyta</taxon>
        <taxon>Spermatophyta</taxon>
        <taxon>Magnoliopsida</taxon>
        <taxon>eudicotyledons</taxon>
        <taxon>Gunneridae</taxon>
        <taxon>Pentapetalae</taxon>
        <taxon>rosids</taxon>
        <taxon>fabids</taxon>
        <taxon>Fabales</taxon>
        <taxon>Fabaceae</taxon>
        <taxon>Caesalpinioideae</taxon>
        <taxon>Cassia clade</taxon>
        <taxon>Senna</taxon>
    </lineage>
</organism>
<dbReference type="OrthoDB" id="423559at2759"/>
<dbReference type="EMBL" id="JAAIUW010000009">
    <property type="protein sequence ID" value="KAF7816569.1"/>
    <property type="molecule type" value="Genomic_DNA"/>
</dbReference>
<evidence type="ECO:0000313" key="1">
    <source>
        <dbReference type="EMBL" id="KAF7816569.1"/>
    </source>
</evidence>
<reference evidence="1" key="1">
    <citation type="submission" date="2020-09" db="EMBL/GenBank/DDBJ databases">
        <title>Genome-Enabled Discovery of Anthraquinone Biosynthesis in Senna tora.</title>
        <authorList>
            <person name="Kang S.-H."/>
            <person name="Pandey R.P."/>
            <person name="Lee C.-M."/>
            <person name="Sim J.-S."/>
            <person name="Jeong J.-T."/>
            <person name="Choi B.-S."/>
            <person name="Jung M."/>
            <person name="Ginzburg D."/>
            <person name="Zhao K."/>
            <person name="Won S.Y."/>
            <person name="Oh T.-J."/>
            <person name="Yu Y."/>
            <person name="Kim N.-H."/>
            <person name="Lee O.R."/>
            <person name="Lee T.-H."/>
            <person name="Bashyal P."/>
            <person name="Kim T.-S."/>
            <person name="Lee W.-H."/>
            <person name="Kawkins C."/>
            <person name="Kim C.-K."/>
            <person name="Kim J.S."/>
            <person name="Ahn B.O."/>
            <person name="Rhee S.Y."/>
            <person name="Sohng J.K."/>
        </authorList>
    </citation>
    <scope>NUCLEOTIDE SEQUENCE</scope>
    <source>
        <tissue evidence="1">Leaf</tissue>
    </source>
</reference>
<comment type="caution">
    <text evidence="1">The sequence shown here is derived from an EMBL/GenBank/DDBJ whole genome shotgun (WGS) entry which is preliminary data.</text>
</comment>
<name>A0A834TFR2_9FABA</name>
<keyword evidence="2" id="KW-1185">Reference proteome</keyword>